<protein>
    <submittedName>
        <fullName evidence="1">DUF6904 family protein</fullName>
    </submittedName>
</protein>
<dbReference type="Pfam" id="PF21845">
    <property type="entry name" value="DUF6904"/>
    <property type="match status" value="1"/>
</dbReference>
<evidence type="ECO:0000313" key="1">
    <source>
        <dbReference type="EMBL" id="MFC4355418.1"/>
    </source>
</evidence>
<reference evidence="2" key="1">
    <citation type="journal article" date="2019" name="Int. J. Syst. Evol. Microbiol.">
        <title>The Global Catalogue of Microorganisms (GCM) 10K type strain sequencing project: providing services to taxonomists for standard genome sequencing and annotation.</title>
        <authorList>
            <consortium name="The Broad Institute Genomics Platform"/>
            <consortium name="The Broad Institute Genome Sequencing Center for Infectious Disease"/>
            <person name="Wu L."/>
            <person name="Ma J."/>
        </authorList>
    </citation>
    <scope>NUCLEOTIDE SEQUENCE [LARGE SCALE GENOMIC DNA]</scope>
    <source>
        <strain evidence="2">CCUG 50353</strain>
    </source>
</reference>
<dbReference type="EMBL" id="JBHSEF010000023">
    <property type="protein sequence ID" value="MFC4355418.1"/>
    <property type="molecule type" value="Genomic_DNA"/>
</dbReference>
<proteinExistence type="predicted"/>
<accession>A0ABV8UVR3</accession>
<gene>
    <name evidence="1" type="ORF">ACFO0S_10190</name>
</gene>
<dbReference type="InterPro" id="IPR054199">
    <property type="entry name" value="DUF6904"/>
</dbReference>
<sequence>MLTIQSTPHATGATISGDYWDFDSFLTAAFAIIGKTNRYYDYQSTHARLTKNLLELAAARKGHEAVLFVDNGASREQMKEKDLVGPQKNVYFGTNVLWPELLFTIFGLHDYIRLHSKEAAHPQLHRDLVELHLFQAKVVEALEQALPEEDFTDLKRALVSPERSTEEYATQYIDMLSVSYLKVPKEERVVLLPKIARSIVVGSSDYDGFKQKVLAEANKTKSSIHDIKLTAEYPEKDTIEW</sequence>
<organism evidence="1 2">
    <name type="scientific">Chryseomicrobium palamuruense</name>
    <dbReference type="NCBI Taxonomy" id="682973"/>
    <lineage>
        <taxon>Bacteria</taxon>
        <taxon>Bacillati</taxon>
        <taxon>Bacillota</taxon>
        <taxon>Bacilli</taxon>
        <taxon>Bacillales</taxon>
        <taxon>Caryophanaceae</taxon>
        <taxon>Chryseomicrobium</taxon>
    </lineage>
</organism>
<evidence type="ECO:0000313" key="2">
    <source>
        <dbReference type="Proteomes" id="UP001595733"/>
    </source>
</evidence>
<dbReference type="Proteomes" id="UP001595733">
    <property type="component" value="Unassembled WGS sequence"/>
</dbReference>
<dbReference type="RefSeq" id="WP_378141892.1">
    <property type="nucleotide sequence ID" value="NZ_JBHSEF010000023.1"/>
</dbReference>
<comment type="caution">
    <text evidence="1">The sequence shown here is derived from an EMBL/GenBank/DDBJ whole genome shotgun (WGS) entry which is preliminary data.</text>
</comment>
<name>A0ABV8UVR3_9BACL</name>
<keyword evidence="2" id="KW-1185">Reference proteome</keyword>